<evidence type="ECO:0000313" key="2">
    <source>
        <dbReference type="EMBL" id="PPQ91921.1"/>
    </source>
</evidence>
<feature type="region of interest" description="Disordered" evidence="1">
    <location>
        <begin position="1"/>
        <end position="122"/>
    </location>
</feature>
<keyword evidence="3" id="KW-1185">Reference proteome</keyword>
<reference evidence="2 3" key="1">
    <citation type="journal article" date="2018" name="Evol. Lett.">
        <title>Horizontal gene cluster transfer increased hallucinogenic mushroom diversity.</title>
        <authorList>
            <person name="Reynolds H.T."/>
            <person name="Vijayakumar V."/>
            <person name="Gluck-Thaler E."/>
            <person name="Korotkin H.B."/>
            <person name="Matheny P.B."/>
            <person name="Slot J.C."/>
        </authorList>
    </citation>
    <scope>NUCLEOTIDE SEQUENCE [LARGE SCALE GENOMIC DNA]</scope>
    <source>
        <strain evidence="2 3">2631</strain>
    </source>
</reference>
<dbReference type="AlphaFoldDB" id="A0A409XMF0"/>
<evidence type="ECO:0000313" key="3">
    <source>
        <dbReference type="Proteomes" id="UP000283269"/>
    </source>
</evidence>
<dbReference type="Proteomes" id="UP000283269">
    <property type="component" value="Unassembled WGS sequence"/>
</dbReference>
<comment type="caution">
    <text evidence="2">The sequence shown here is derived from an EMBL/GenBank/DDBJ whole genome shotgun (WGS) entry which is preliminary data.</text>
</comment>
<protein>
    <submittedName>
        <fullName evidence="2">Uncharacterized protein</fullName>
    </submittedName>
</protein>
<accession>A0A409XMF0</accession>
<name>A0A409XMF0_PSICY</name>
<sequence length="174" mass="20042">MATKTATRTGGKGNEDGEDNCEGKEDGRKGDHDHNQDQEDNRKGEEDNWQKQQGQEAGRKEHKENHRKEHKDDHEEDREGKGKEDGEVNCEGKEVNHEGKEINCKDDKGKGEDNHVPQPYRQCKWTPQTMGTADDNMDVYHGMYSQRQHLCVWKAGTTNHDTDAYHDRDHVYGQ</sequence>
<evidence type="ECO:0000256" key="1">
    <source>
        <dbReference type="SAM" id="MobiDB-lite"/>
    </source>
</evidence>
<proteinExistence type="predicted"/>
<organism evidence="2 3">
    <name type="scientific">Psilocybe cyanescens</name>
    <dbReference type="NCBI Taxonomy" id="93625"/>
    <lineage>
        <taxon>Eukaryota</taxon>
        <taxon>Fungi</taxon>
        <taxon>Dikarya</taxon>
        <taxon>Basidiomycota</taxon>
        <taxon>Agaricomycotina</taxon>
        <taxon>Agaricomycetes</taxon>
        <taxon>Agaricomycetidae</taxon>
        <taxon>Agaricales</taxon>
        <taxon>Agaricineae</taxon>
        <taxon>Strophariaceae</taxon>
        <taxon>Psilocybe</taxon>
    </lineage>
</organism>
<feature type="compositionally biased region" description="Basic and acidic residues" evidence="1">
    <location>
        <begin position="21"/>
        <end position="49"/>
    </location>
</feature>
<dbReference type="InParanoid" id="A0A409XMF0"/>
<feature type="compositionally biased region" description="Basic and acidic residues" evidence="1">
    <location>
        <begin position="57"/>
        <end position="115"/>
    </location>
</feature>
<gene>
    <name evidence="2" type="ORF">CVT25_001043</name>
</gene>
<dbReference type="EMBL" id="NHYD01001208">
    <property type="protein sequence ID" value="PPQ91921.1"/>
    <property type="molecule type" value="Genomic_DNA"/>
</dbReference>